<dbReference type="Proteomes" id="UP000005239">
    <property type="component" value="Unassembled WGS sequence"/>
</dbReference>
<dbReference type="PANTHER" id="PTHR12716:SF8">
    <property type="entry name" value="TRANSCRIPTION INITIATION FACTOR IIE SUBUNIT BETA"/>
    <property type="match status" value="1"/>
</dbReference>
<reference evidence="1" key="2">
    <citation type="submission" date="2022-06" db="UniProtKB">
        <authorList>
            <consortium name="EnsemblMetazoa"/>
        </authorList>
    </citation>
    <scope>IDENTIFICATION</scope>
    <source>
        <strain evidence="1">PS312</strain>
    </source>
</reference>
<accession>A0A2A6CTC6</accession>
<dbReference type="InterPro" id="IPR040501">
    <property type="entry name" value="TFA2_Winged_2"/>
</dbReference>
<sequence>MDESLQAANDEQHQGQSDIPCSSSTISNAGYFSTLAKIVDHLKNLPVNPRIQVSEDGKFKFKPPYKINGKKNLLKLLRKRHENADGAVLLSDLAECVPFSEKLLESLGKEAIVIVTKWNGKQDKAILWNDQSTDFL</sequence>
<gene>
    <name evidence="1" type="primary">WBGene00105704</name>
</gene>
<evidence type="ECO:0000313" key="2">
    <source>
        <dbReference type="Proteomes" id="UP000005239"/>
    </source>
</evidence>
<proteinExistence type="predicted"/>
<dbReference type="GO" id="GO:0005673">
    <property type="term" value="C:transcription factor TFIIE complex"/>
    <property type="evidence" value="ECO:0000318"/>
    <property type="project" value="GO_Central"/>
</dbReference>
<accession>A0A8R1YDS1</accession>
<dbReference type="InterPro" id="IPR016656">
    <property type="entry name" value="TFIIE-bsu"/>
</dbReference>
<evidence type="ECO:0000313" key="1">
    <source>
        <dbReference type="EnsemblMetazoa" id="PPA16150.1"/>
    </source>
</evidence>
<organism evidence="1 2">
    <name type="scientific">Pristionchus pacificus</name>
    <name type="common">Parasitic nematode worm</name>
    <dbReference type="NCBI Taxonomy" id="54126"/>
    <lineage>
        <taxon>Eukaryota</taxon>
        <taxon>Metazoa</taxon>
        <taxon>Ecdysozoa</taxon>
        <taxon>Nematoda</taxon>
        <taxon>Chromadorea</taxon>
        <taxon>Rhabditida</taxon>
        <taxon>Rhabditina</taxon>
        <taxon>Diplogasteromorpha</taxon>
        <taxon>Diplogasteroidea</taxon>
        <taxon>Neodiplogasteridae</taxon>
        <taxon>Pristionchus</taxon>
    </lineage>
</organism>
<dbReference type="AlphaFoldDB" id="A0A2A6CTC6"/>
<dbReference type="EnsemblMetazoa" id="PPA16150.1">
    <property type="protein sequence ID" value="PPA16150.1"/>
    <property type="gene ID" value="WBGene00105704"/>
</dbReference>
<dbReference type="GO" id="GO:0006367">
    <property type="term" value="P:transcription initiation at RNA polymerase II promoter"/>
    <property type="evidence" value="ECO:0000318"/>
    <property type="project" value="GO_Central"/>
</dbReference>
<dbReference type="Gene3D" id="1.10.10.10">
    <property type="entry name" value="Winged helix-like DNA-binding domain superfamily/Winged helix DNA-binding domain"/>
    <property type="match status" value="1"/>
</dbReference>
<keyword evidence="2" id="KW-1185">Reference proteome</keyword>
<dbReference type="InterPro" id="IPR036388">
    <property type="entry name" value="WH-like_DNA-bd_sf"/>
</dbReference>
<dbReference type="SUPFAM" id="SSF46785">
    <property type="entry name" value="Winged helix' DNA-binding domain"/>
    <property type="match status" value="1"/>
</dbReference>
<dbReference type="PANTHER" id="PTHR12716">
    <property type="entry name" value="TRANSCRIPTION INITIATION FACTOR IIE, BETA SUBUNIT"/>
    <property type="match status" value="1"/>
</dbReference>
<name>A0A2A6CTC6_PRIPA</name>
<dbReference type="InterPro" id="IPR036390">
    <property type="entry name" value="WH_DNA-bd_sf"/>
</dbReference>
<protein>
    <submittedName>
        <fullName evidence="1">TFA2_Winged_2 domain-containing protein</fullName>
    </submittedName>
</protein>
<dbReference type="OrthoDB" id="5323195at2759"/>
<reference evidence="2" key="1">
    <citation type="journal article" date="2008" name="Nat. Genet.">
        <title>The Pristionchus pacificus genome provides a unique perspective on nematode lifestyle and parasitism.</title>
        <authorList>
            <person name="Dieterich C."/>
            <person name="Clifton S.W."/>
            <person name="Schuster L.N."/>
            <person name="Chinwalla A."/>
            <person name="Delehaunty K."/>
            <person name="Dinkelacker I."/>
            <person name="Fulton L."/>
            <person name="Fulton R."/>
            <person name="Godfrey J."/>
            <person name="Minx P."/>
            <person name="Mitreva M."/>
            <person name="Roeseler W."/>
            <person name="Tian H."/>
            <person name="Witte H."/>
            <person name="Yang S.P."/>
            <person name="Wilson R.K."/>
            <person name="Sommer R.J."/>
        </authorList>
    </citation>
    <scope>NUCLEOTIDE SEQUENCE [LARGE SCALE GENOMIC DNA]</scope>
    <source>
        <strain evidence="2">PS312</strain>
    </source>
</reference>
<dbReference type="Pfam" id="PF18121">
    <property type="entry name" value="TFA2_Winged_2"/>
    <property type="match status" value="1"/>
</dbReference>